<evidence type="ECO:0000256" key="1">
    <source>
        <dbReference type="SAM" id="Phobius"/>
    </source>
</evidence>
<feature type="transmembrane region" description="Helical" evidence="1">
    <location>
        <begin position="64"/>
        <end position="87"/>
    </location>
</feature>
<gene>
    <name evidence="2" type="ORF">KC207_03780</name>
</gene>
<dbReference type="Proteomes" id="UP000677016">
    <property type="component" value="Unassembled WGS sequence"/>
</dbReference>
<keyword evidence="3" id="KW-1185">Reference proteome</keyword>
<feature type="transmembrane region" description="Helical" evidence="1">
    <location>
        <begin position="6"/>
        <end position="35"/>
    </location>
</feature>
<evidence type="ECO:0000313" key="2">
    <source>
        <dbReference type="EMBL" id="MBR7742410.1"/>
    </source>
</evidence>
<evidence type="ECO:0000313" key="3">
    <source>
        <dbReference type="Proteomes" id="UP000677016"/>
    </source>
</evidence>
<reference evidence="2" key="1">
    <citation type="submission" date="2021-04" db="EMBL/GenBank/DDBJ databases">
        <title>Phycicoccus avicenniae sp. nov., a novel endophytic actinomycetes isolated from branch of Avicennia mariana.</title>
        <authorList>
            <person name="Tuo L."/>
        </authorList>
    </citation>
    <scope>NUCLEOTIDE SEQUENCE</scope>
    <source>
        <strain evidence="2">BSK3Z-2</strain>
    </source>
</reference>
<comment type="caution">
    <text evidence="2">The sequence shown here is derived from an EMBL/GenBank/DDBJ whole genome shotgun (WGS) entry which is preliminary data.</text>
</comment>
<dbReference type="InterPro" id="IPR019099">
    <property type="entry name" value="Uncharacterised_PGPGW_TM"/>
</dbReference>
<keyword evidence="1" id="KW-1133">Transmembrane helix</keyword>
<sequence>MVVGVVGSILVVGGLALVPLPGPGWLIVIIGLAVLSTEFERAQRLLGFVRTNVRAWERWMARQAWYVQGVVGLLTFAFVAAVVWATLRVFGLPEFVPIEAGRWLVRNLGLSWG</sequence>
<keyword evidence="1" id="KW-0472">Membrane</keyword>
<keyword evidence="1" id="KW-0812">Transmembrane</keyword>
<organism evidence="2 3">
    <name type="scientific">Phycicoccus avicenniae</name>
    <dbReference type="NCBI Taxonomy" id="2828860"/>
    <lineage>
        <taxon>Bacteria</taxon>
        <taxon>Bacillati</taxon>
        <taxon>Actinomycetota</taxon>
        <taxon>Actinomycetes</taxon>
        <taxon>Micrococcales</taxon>
        <taxon>Intrasporangiaceae</taxon>
        <taxon>Phycicoccus</taxon>
    </lineage>
</organism>
<protein>
    <submittedName>
        <fullName evidence="2">TIGR02611 family protein</fullName>
    </submittedName>
</protein>
<dbReference type="EMBL" id="JAGSNF010000003">
    <property type="protein sequence ID" value="MBR7742410.1"/>
    <property type="molecule type" value="Genomic_DNA"/>
</dbReference>
<proteinExistence type="predicted"/>
<name>A0A941D7U2_9MICO</name>
<dbReference type="AlphaFoldDB" id="A0A941D7U2"/>
<dbReference type="Pfam" id="PF09656">
    <property type="entry name" value="PGPGW"/>
    <property type="match status" value="1"/>
</dbReference>
<accession>A0A941D7U2</accession>